<comment type="caution">
    <text evidence="2">The sequence shown here is derived from an EMBL/GenBank/DDBJ whole genome shotgun (WGS) entry which is preliminary data.</text>
</comment>
<dbReference type="eggNOG" id="COG3022">
    <property type="taxonomic scope" value="Bacteria"/>
</dbReference>
<dbReference type="RefSeq" id="WP_035910619.1">
    <property type="nucleotide sequence ID" value="NZ_AVPJ01000001.1"/>
</dbReference>
<dbReference type="InterPro" id="IPR005583">
    <property type="entry name" value="YaaA"/>
</dbReference>
<dbReference type="Proteomes" id="UP000030002">
    <property type="component" value="Unassembled WGS sequence"/>
</dbReference>
<sequence length="250" mass="26798">MLILLPPSESKANRRRGKAADPSTWSFPELSETRALVAKHLRRASESPTAAADLGVSPGLAGEVARNLSLDELPATPASEVYTGVLYDALDLASMDAAARRRANQWLVIVSALHGAIRPKDRITAYRLSMDVNLAGLGPVAAAWRPVLAEVLIEAAGREVVVDCRSSTYAVAWTPTADVADRWVQVRVPGASHMAKHTRGLVARHLCVSGQRARTPEKLAAIVGEAFDVDLTPPARPGRPWILDALARQA</sequence>
<dbReference type="GO" id="GO:0005829">
    <property type="term" value="C:cytosol"/>
    <property type="evidence" value="ECO:0007669"/>
    <property type="project" value="TreeGrafter"/>
</dbReference>
<organism evidence="2 3">
    <name type="scientific">Knoellia sinensis KCTC 19936</name>
    <dbReference type="NCBI Taxonomy" id="1385520"/>
    <lineage>
        <taxon>Bacteria</taxon>
        <taxon>Bacillati</taxon>
        <taxon>Actinomycetota</taxon>
        <taxon>Actinomycetes</taxon>
        <taxon>Micrococcales</taxon>
        <taxon>Intrasporangiaceae</taxon>
        <taxon>Knoellia</taxon>
    </lineage>
</organism>
<gene>
    <name evidence="2" type="ORF">N802_00265</name>
</gene>
<evidence type="ECO:0000313" key="2">
    <source>
        <dbReference type="EMBL" id="KGN34571.1"/>
    </source>
</evidence>
<dbReference type="EMBL" id="AVPJ01000001">
    <property type="protein sequence ID" value="KGN34571.1"/>
    <property type="molecule type" value="Genomic_DNA"/>
</dbReference>
<evidence type="ECO:0000256" key="1">
    <source>
        <dbReference type="SAM" id="MobiDB-lite"/>
    </source>
</evidence>
<evidence type="ECO:0008006" key="4">
    <source>
        <dbReference type="Google" id="ProtNLM"/>
    </source>
</evidence>
<dbReference type="OrthoDB" id="3210767at2"/>
<dbReference type="STRING" id="1385520.N802_00265"/>
<dbReference type="PANTHER" id="PTHR30283">
    <property type="entry name" value="PEROXIDE STRESS RESPONSE PROTEIN YAAA"/>
    <property type="match status" value="1"/>
</dbReference>
<protein>
    <recommendedName>
        <fullName evidence="4">Peroxide stress protein YaaA</fullName>
    </recommendedName>
</protein>
<reference evidence="2 3" key="1">
    <citation type="submission" date="2013-08" db="EMBL/GenBank/DDBJ databases">
        <title>The genome sequence of Knoellia sinensis.</title>
        <authorList>
            <person name="Zhu W."/>
            <person name="Wang G."/>
        </authorList>
    </citation>
    <scope>NUCLEOTIDE SEQUENCE [LARGE SCALE GENOMIC DNA]</scope>
    <source>
        <strain evidence="2 3">KCTC 19936</strain>
    </source>
</reference>
<dbReference type="PANTHER" id="PTHR30283:SF4">
    <property type="entry name" value="PEROXIDE STRESS RESISTANCE PROTEIN YAAA"/>
    <property type="match status" value="1"/>
</dbReference>
<accession>A0A0A0JG54</accession>
<evidence type="ECO:0000313" key="3">
    <source>
        <dbReference type="Proteomes" id="UP000030002"/>
    </source>
</evidence>
<proteinExistence type="predicted"/>
<dbReference type="AlphaFoldDB" id="A0A0A0JG54"/>
<dbReference type="GO" id="GO:0033194">
    <property type="term" value="P:response to hydroperoxide"/>
    <property type="evidence" value="ECO:0007669"/>
    <property type="project" value="TreeGrafter"/>
</dbReference>
<feature type="region of interest" description="Disordered" evidence="1">
    <location>
        <begin position="1"/>
        <end position="24"/>
    </location>
</feature>
<dbReference type="Pfam" id="PF03883">
    <property type="entry name" value="H2O2_YaaD"/>
    <property type="match status" value="1"/>
</dbReference>
<name>A0A0A0JG54_9MICO</name>
<keyword evidence="3" id="KW-1185">Reference proteome</keyword>